<sequence>MFGTFLLASFAGAGAASVISPDLNARANYPPSYLCNSASKKCSQPKQQASVTAYCSSYLKVPKTNAQYYGGGGGYGGIAKPSCLSAYKNTKSISSACSCFSIKPKATTTTTVTKQKTDTTVIKTDTTVTATATTTFVRGTDLPFLVADYNVNFFDYGIQGKGEQSGIARDVFGTNSISTESRAVLFALNAASGRLTTVDAENEFRNGQVAVQYTNPNDPEAELRGIETSRVVIADPDNVGFATQFTPITCSISQNPVNLTCPLTCGVQRGDVNQVGTVGGGRRGTSLTPWYLGQIGEKSSDPYVTYAVSRTVVEGGEPEEGEEGGEEMGGD</sequence>
<evidence type="ECO:0000313" key="3">
    <source>
        <dbReference type="Proteomes" id="UP001056384"/>
    </source>
</evidence>
<dbReference type="AlphaFoldDB" id="A0A9Q9B4Y0"/>
<evidence type="ECO:0000313" key="2">
    <source>
        <dbReference type="EMBL" id="USW59033.1"/>
    </source>
</evidence>
<name>A0A9Q9B4Y0_9PEZI</name>
<reference evidence="2" key="1">
    <citation type="submission" date="2022-06" db="EMBL/GenBank/DDBJ databases">
        <title>Complete genome sequences of two strains of the flax pathogen Septoria linicola.</title>
        <authorList>
            <person name="Lapalu N."/>
            <person name="Simon A."/>
            <person name="Demenou B."/>
            <person name="Paumier D."/>
            <person name="Guillot M.-P."/>
            <person name="Gout L."/>
            <person name="Valade R."/>
        </authorList>
    </citation>
    <scope>NUCLEOTIDE SEQUENCE</scope>
    <source>
        <strain evidence="2">SE15195</strain>
    </source>
</reference>
<dbReference type="EMBL" id="CP099429">
    <property type="protein sequence ID" value="USW59033.1"/>
    <property type="molecule type" value="Genomic_DNA"/>
</dbReference>
<keyword evidence="3" id="KW-1185">Reference proteome</keyword>
<keyword evidence="1" id="KW-0732">Signal</keyword>
<feature type="signal peptide" evidence="1">
    <location>
        <begin position="1"/>
        <end position="16"/>
    </location>
</feature>
<accession>A0A9Q9B4Y0</accession>
<gene>
    <name evidence="2" type="ORF">Slin15195_G123520</name>
</gene>
<proteinExistence type="predicted"/>
<evidence type="ECO:0000256" key="1">
    <source>
        <dbReference type="SAM" id="SignalP"/>
    </source>
</evidence>
<feature type="chain" id="PRO_5040173402" evidence="1">
    <location>
        <begin position="17"/>
        <end position="331"/>
    </location>
</feature>
<dbReference type="OrthoDB" id="3647772at2759"/>
<dbReference type="Proteomes" id="UP001056384">
    <property type="component" value="Chromosome 12"/>
</dbReference>
<protein>
    <submittedName>
        <fullName evidence="2">Uncharacterized protein</fullName>
    </submittedName>
</protein>
<organism evidence="2 3">
    <name type="scientific">Septoria linicola</name>
    <dbReference type="NCBI Taxonomy" id="215465"/>
    <lineage>
        <taxon>Eukaryota</taxon>
        <taxon>Fungi</taxon>
        <taxon>Dikarya</taxon>
        <taxon>Ascomycota</taxon>
        <taxon>Pezizomycotina</taxon>
        <taxon>Dothideomycetes</taxon>
        <taxon>Dothideomycetidae</taxon>
        <taxon>Mycosphaerellales</taxon>
        <taxon>Mycosphaerellaceae</taxon>
        <taxon>Septoria</taxon>
    </lineage>
</organism>